<sequence>MFRKRNVVVNDVLHRTRKDNREEKIKREEKKRHRLVFSFHSMERKNKERFGCAIPATSSWLLALGQSDSVCWISFNTLDDIVQLQNSIEDLPTRLSDRVDGF</sequence>
<accession>A0ABR0A7S1</accession>
<protein>
    <submittedName>
        <fullName evidence="1">Uncharacterized protein</fullName>
    </submittedName>
</protein>
<dbReference type="EMBL" id="JAOYFB010000036">
    <property type="protein sequence ID" value="KAK4021186.1"/>
    <property type="molecule type" value="Genomic_DNA"/>
</dbReference>
<organism evidence="1 2">
    <name type="scientific">Daphnia magna</name>
    <dbReference type="NCBI Taxonomy" id="35525"/>
    <lineage>
        <taxon>Eukaryota</taxon>
        <taxon>Metazoa</taxon>
        <taxon>Ecdysozoa</taxon>
        <taxon>Arthropoda</taxon>
        <taxon>Crustacea</taxon>
        <taxon>Branchiopoda</taxon>
        <taxon>Diplostraca</taxon>
        <taxon>Cladocera</taxon>
        <taxon>Anomopoda</taxon>
        <taxon>Daphniidae</taxon>
        <taxon>Daphnia</taxon>
    </lineage>
</organism>
<gene>
    <name evidence="1" type="ORF">OUZ56_003105</name>
</gene>
<evidence type="ECO:0000313" key="1">
    <source>
        <dbReference type="EMBL" id="KAK4021186.1"/>
    </source>
</evidence>
<reference evidence="1 2" key="1">
    <citation type="journal article" date="2023" name="Nucleic Acids Res.">
        <title>The hologenome of Daphnia magna reveals possible DNA methylation and microbiome-mediated evolution of the host genome.</title>
        <authorList>
            <person name="Chaturvedi A."/>
            <person name="Li X."/>
            <person name="Dhandapani V."/>
            <person name="Marshall H."/>
            <person name="Kissane S."/>
            <person name="Cuenca-Cambronero M."/>
            <person name="Asole G."/>
            <person name="Calvet F."/>
            <person name="Ruiz-Romero M."/>
            <person name="Marangio P."/>
            <person name="Guigo R."/>
            <person name="Rago D."/>
            <person name="Mirbahai L."/>
            <person name="Eastwood N."/>
            <person name="Colbourne J.K."/>
            <person name="Zhou J."/>
            <person name="Mallon E."/>
            <person name="Orsini L."/>
        </authorList>
    </citation>
    <scope>NUCLEOTIDE SEQUENCE [LARGE SCALE GENOMIC DNA]</scope>
    <source>
        <strain evidence="1">LRV0_1</strain>
    </source>
</reference>
<name>A0ABR0A7S1_9CRUS</name>
<proteinExistence type="predicted"/>
<evidence type="ECO:0000313" key="2">
    <source>
        <dbReference type="Proteomes" id="UP001234178"/>
    </source>
</evidence>
<keyword evidence="2" id="KW-1185">Reference proteome</keyword>
<dbReference type="Proteomes" id="UP001234178">
    <property type="component" value="Unassembled WGS sequence"/>
</dbReference>
<comment type="caution">
    <text evidence="1">The sequence shown here is derived from an EMBL/GenBank/DDBJ whole genome shotgun (WGS) entry which is preliminary data.</text>
</comment>